<name>A0ACB9BT30_9ASTR</name>
<keyword evidence="2" id="KW-1185">Reference proteome</keyword>
<organism evidence="1 2">
    <name type="scientific">Smallanthus sonchifolius</name>
    <dbReference type="NCBI Taxonomy" id="185202"/>
    <lineage>
        <taxon>Eukaryota</taxon>
        <taxon>Viridiplantae</taxon>
        <taxon>Streptophyta</taxon>
        <taxon>Embryophyta</taxon>
        <taxon>Tracheophyta</taxon>
        <taxon>Spermatophyta</taxon>
        <taxon>Magnoliopsida</taxon>
        <taxon>eudicotyledons</taxon>
        <taxon>Gunneridae</taxon>
        <taxon>Pentapetalae</taxon>
        <taxon>asterids</taxon>
        <taxon>campanulids</taxon>
        <taxon>Asterales</taxon>
        <taxon>Asteraceae</taxon>
        <taxon>Asteroideae</taxon>
        <taxon>Heliantheae alliance</taxon>
        <taxon>Millerieae</taxon>
        <taxon>Smallanthus</taxon>
    </lineage>
</organism>
<protein>
    <submittedName>
        <fullName evidence="1">Uncharacterized protein</fullName>
    </submittedName>
</protein>
<gene>
    <name evidence="1" type="ORF">L1987_64921</name>
</gene>
<reference evidence="1 2" key="2">
    <citation type="journal article" date="2022" name="Mol. Ecol. Resour.">
        <title>The genomes of chicory, endive, great burdock and yacon provide insights into Asteraceae paleo-polyploidization history and plant inulin production.</title>
        <authorList>
            <person name="Fan W."/>
            <person name="Wang S."/>
            <person name="Wang H."/>
            <person name="Wang A."/>
            <person name="Jiang F."/>
            <person name="Liu H."/>
            <person name="Zhao H."/>
            <person name="Xu D."/>
            <person name="Zhang Y."/>
        </authorList>
    </citation>
    <scope>NUCLEOTIDE SEQUENCE [LARGE SCALE GENOMIC DNA]</scope>
    <source>
        <strain evidence="2">cv. Yunnan</strain>
        <tissue evidence="1">Leaves</tissue>
    </source>
</reference>
<evidence type="ECO:0000313" key="1">
    <source>
        <dbReference type="EMBL" id="KAI3725145.1"/>
    </source>
</evidence>
<accession>A0ACB9BT30</accession>
<evidence type="ECO:0000313" key="2">
    <source>
        <dbReference type="Proteomes" id="UP001056120"/>
    </source>
</evidence>
<proteinExistence type="predicted"/>
<sequence>MVHFGNPGFNVKNGHNKVAIKTLIVFHRSLREGDPSFREELLNYSQRGQGDSRTQHGDELLEQLPEMQQLLYRLIGCQAEYLAEFYDYCRHLDFARNCQFPTLRQEYENLEEEESEDSHSRENDDEQVEDKETLLIECEPKPEFKTKKDEIVPSFIPHTNDIDLFGLNQTNPKALELDQNDAMALGTVQNGNNPRSSFTDLNGSKTTPGWELTLVEKNSNLSSNKPQSKSGGGFDKFLLDSLYEDEIARRQIKLQNAGYYKSYKRDMQHNPFDQRPPPLTLRDPLMMSSRIEPPMNVPMAMLHQQQQQLPCQNQYPHLYQQPCKQQNMLILYNNQHAMGTPNPFGDVYEYPPSSKASHGKQKSS</sequence>
<dbReference type="EMBL" id="CM042039">
    <property type="protein sequence ID" value="KAI3725145.1"/>
    <property type="molecule type" value="Genomic_DNA"/>
</dbReference>
<comment type="caution">
    <text evidence="1">The sequence shown here is derived from an EMBL/GenBank/DDBJ whole genome shotgun (WGS) entry which is preliminary data.</text>
</comment>
<reference evidence="2" key="1">
    <citation type="journal article" date="2022" name="Mol. Ecol. Resour.">
        <title>The genomes of chicory, endive, great burdock and yacon provide insights into Asteraceae palaeo-polyploidization history and plant inulin production.</title>
        <authorList>
            <person name="Fan W."/>
            <person name="Wang S."/>
            <person name="Wang H."/>
            <person name="Wang A."/>
            <person name="Jiang F."/>
            <person name="Liu H."/>
            <person name="Zhao H."/>
            <person name="Xu D."/>
            <person name="Zhang Y."/>
        </authorList>
    </citation>
    <scope>NUCLEOTIDE SEQUENCE [LARGE SCALE GENOMIC DNA]</scope>
    <source>
        <strain evidence="2">cv. Yunnan</strain>
    </source>
</reference>
<dbReference type="Proteomes" id="UP001056120">
    <property type="component" value="Linkage Group LG22"/>
</dbReference>